<dbReference type="AlphaFoldDB" id="A0A1M6XJC2"/>
<reference evidence="1" key="5">
    <citation type="submission" date="2024-05" db="EMBL/GenBank/DDBJ databases">
        <authorList>
            <person name="Sun Q."/>
            <person name="Zhou Y."/>
        </authorList>
    </citation>
    <scope>NUCLEOTIDE SEQUENCE</scope>
    <source>
        <strain evidence="1">CGMCC 1.12707</strain>
    </source>
</reference>
<reference evidence="4" key="4">
    <citation type="journal article" date="2019" name="Int. J. Syst. Evol. Microbiol.">
        <title>The Global Catalogue of Microorganisms (GCM) 10K type strain sequencing project: providing services to taxonomists for standard genome sequencing and annotation.</title>
        <authorList>
            <consortium name="The Broad Institute Genomics Platform"/>
            <consortium name="The Broad Institute Genome Sequencing Center for Infectious Disease"/>
            <person name="Wu L."/>
            <person name="Ma J."/>
        </authorList>
    </citation>
    <scope>NUCLEOTIDE SEQUENCE [LARGE SCALE GENOMIC DNA]</scope>
    <source>
        <strain evidence="4">CGMCC 1.12707</strain>
    </source>
</reference>
<proteinExistence type="predicted"/>
<dbReference type="Proteomes" id="UP000650994">
    <property type="component" value="Unassembled WGS sequence"/>
</dbReference>
<dbReference type="SUPFAM" id="SSF82185">
    <property type="entry name" value="Histone H3 K4-specific methyltransferase SET7/9 N-terminal domain"/>
    <property type="match status" value="1"/>
</dbReference>
<evidence type="ECO:0000313" key="3">
    <source>
        <dbReference type="Proteomes" id="UP000184120"/>
    </source>
</evidence>
<sequence>MYRVLLFVFLGCMTLSCSKKVRKDLSDGEYIIEQYKNDSIKNGKSTVYFKNGKKQRIIKYRDNIMVGEMKYYHDNGKIASKTHFKDGKVKDKFYNFHKNGKPYNTYIYGENKLIGIENCFDGNGKSLNCGTLKLGTGSINQYNIEGKIIAIDYMQDGRYIKTDSIK</sequence>
<evidence type="ECO:0008006" key="5">
    <source>
        <dbReference type="Google" id="ProtNLM"/>
    </source>
</evidence>
<dbReference type="RefSeq" id="WP_143147265.1">
    <property type="nucleotide sequence ID" value="NZ_BMFL01000011.1"/>
</dbReference>
<reference evidence="2" key="2">
    <citation type="submission" date="2016-11" db="EMBL/GenBank/DDBJ databases">
        <authorList>
            <person name="Jaros S."/>
            <person name="Januszkiewicz K."/>
            <person name="Wedrychowicz H."/>
        </authorList>
    </citation>
    <scope>NUCLEOTIDE SEQUENCE [LARGE SCALE GENOMIC DNA]</scope>
    <source>
        <strain evidence="2">DSM 27989</strain>
    </source>
</reference>
<dbReference type="EMBL" id="BMFL01000011">
    <property type="protein sequence ID" value="GGF01000.1"/>
    <property type="molecule type" value="Genomic_DNA"/>
</dbReference>
<gene>
    <name evidence="1" type="ORF">GCM10010984_18170</name>
    <name evidence="2" type="ORF">SAMN05443634_105265</name>
</gene>
<dbReference type="Proteomes" id="UP000184120">
    <property type="component" value="Unassembled WGS sequence"/>
</dbReference>
<dbReference type="Gene3D" id="3.90.930.1">
    <property type="match status" value="1"/>
</dbReference>
<evidence type="ECO:0000313" key="2">
    <source>
        <dbReference type="EMBL" id="SHL05959.1"/>
    </source>
</evidence>
<organism evidence="2 3">
    <name type="scientific">Chishuiella changwenlii</name>
    <dbReference type="NCBI Taxonomy" id="1434701"/>
    <lineage>
        <taxon>Bacteria</taxon>
        <taxon>Pseudomonadati</taxon>
        <taxon>Bacteroidota</taxon>
        <taxon>Flavobacteriia</taxon>
        <taxon>Flavobacteriales</taxon>
        <taxon>Weeksellaceae</taxon>
        <taxon>Chishuiella</taxon>
    </lineage>
</organism>
<protein>
    <recommendedName>
        <fullName evidence="5">Antitoxin component YwqK of the YwqJK toxin-antitoxin module</fullName>
    </recommendedName>
</protein>
<dbReference type="Pfam" id="PF07661">
    <property type="entry name" value="MORN_2"/>
    <property type="match status" value="2"/>
</dbReference>
<name>A0A1M6XJC2_9FLAO</name>
<evidence type="ECO:0000313" key="4">
    <source>
        <dbReference type="Proteomes" id="UP000650994"/>
    </source>
</evidence>
<reference evidence="1" key="1">
    <citation type="journal article" date="2014" name="Int. J. Syst. Evol. Microbiol.">
        <title>Complete genome of a new Firmicutes species belonging to the dominant human colonic microbiota ('Ruminococcus bicirculans') reveals two chromosomes and a selective capacity to utilize plant glucans.</title>
        <authorList>
            <consortium name="NISC Comparative Sequencing Program"/>
            <person name="Wegmann U."/>
            <person name="Louis P."/>
            <person name="Goesmann A."/>
            <person name="Henrissat B."/>
            <person name="Duncan S.H."/>
            <person name="Flint H.J."/>
        </authorList>
    </citation>
    <scope>NUCLEOTIDE SEQUENCE</scope>
    <source>
        <strain evidence="1">CGMCC 1.12707</strain>
    </source>
</reference>
<dbReference type="OrthoDB" id="1524045at2"/>
<dbReference type="InterPro" id="IPR011652">
    <property type="entry name" value="MORN_2"/>
</dbReference>
<dbReference type="PROSITE" id="PS51257">
    <property type="entry name" value="PROKAR_LIPOPROTEIN"/>
    <property type="match status" value="1"/>
</dbReference>
<evidence type="ECO:0000313" key="1">
    <source>
        <dbReference type="EMBL" id="GGF01000.1"/>
    </source>
</evidence>
<dbReference type="STRING" id="1434701.SAMN05443634_105265"/>
<dbReference type="EMBL" id="FRBH01000005">
    <property type="protein sequence ID" value="SHL05959.1"/>
    <property type="molecule type" value="Genomic_DNA"/>
</dbReference>
<reference evidence="3" key="3">
    <citation type="submission" date="2016-11" db="EMBL/GenBank/DDBJ databases">
        <authorList>
            <person name="Varghese N."/>
            <person name="Submissions S."/>
        </authorList>
    </citation>
    <scope>NUCLEOTIDE SEQUENCE [LARGE SCALE GENOMIC DNA]</scope>
    <source>
        <strain evidence="3">DSM 27989</strain>
    </source>
</reference>
<keyword evidence="4" id="KW-1185">Reference proteome</keyword>
<accession>A0A1M6XJC2</accession>